<dbReference type="Gene3D" id="1.10.3720.10">
    <property type="entry name" value="MetI-like"/>
    <property type="match status" value="1"/>
</dbReference>
<feature type="transmembrane region" description="Helical" evidence="8">
    <location>
        <begin position="67"/>
        <end position="94"/>
    </location>
</feature>
<keyword evidence="3 8" id="KW-0813">Transport</keyword>
<evidence type="ECO:0000256" key="7">
    <source>
        <dbReference type="ARBA" id="ARBA00023136"/>
    </source>
</evidence>
<dbReference type="RefSeq" id="WP_150090112.1">
    <property type="nucleotide sequence ID" value="NZ_JBFUOH010000124.1"/>
</dbReference>
<name>A0A5M8FUI4_9GAMM</name>
<evidence type="ECO:0000313" key="11">
    <source>
        <dbReference type="Proteomes" id="UP000322981"/>
    </source>
</evidence>
<reference evidence="10 11" key="1">
    <citation type="submission" date="2019-09" db="EMBL/GenBank/DDBJ databases">
        <title>Whole-genome sequence of the purple sulfur bacterium Thiohalocapsa marina DSM 19078.</title>
        <authorList>
            <person name="Kyndt J.A."/>
            <person name="Meyer T.E."/>
        </authorList>
    </citation>
    <scope>NUCLEOTIDE SEQUENCE [LARGE SCALE GENOMIC DNA]</scope>
    <source>
        <strain evidence="10 11">DSM 19078</strain>
    </source>
</reference>
<evidence type="ECO:0000313" key="10">
    <source>
        <dbReference type="EMBL" id="KAA6187433.1"/>
    </source>
</evidence>
<keyword evidence="11" id="KW-1185">Reference proteome</keyword>
<keyword evidence="7 8" id="KW-0472">Membrane</keyword>
<feature type="domain" description="ABC transmembrane type-1" evidence="9">
    <location>
        <begin position="72"/>
        <end position="278"/>
    </location>
</feature>
<protein>
    <submittedName>
        <fullName evidence="10">ABC transporter permease</fullName>
    </submittedName>
</protein>
<dbReference type="GO" id="GO:0055085">
    <property type="term" value="P:transmembrane transport"/>
    <property type="evidence" value="ECO:0007669"/>
    <property type="project" value="InterPro"/>
</dbReference>
<feature type="transmembrane region" description="Helical" evidence="8">
    <location>
        <begin position="23"/>
        <end position="47"/>
    </location>
</feature>
<evidence type="ECO:0000256" key="6">
    <source>
        <dbReference type="ARBA" id="ARBA00022989"/>
    </source>
</evidence>
<dbReference type="GO" id="GO:0005886">
    <property type="term" value="C:plasma membrane"/>
    <property type="evidence" value="ECO:0007669"/>
    <property type="project" value="UniProtKB-SubCell"/>
</dbReference>
<dbReference type="EMBL" id="VWXX01000002">
    <property type="protein sequence ID" value="KAA6187433.1"/>
    <property type="molecule type" value="Genomic_DNA"/>
</dbReference>
<gene>
    <name evidence="10" type="ORF">F2Q65_02630</name>
</gene>
<evidence type="ECO:0000256" key="2">
    <source>
        <dbReference type="ARBA" id="ARBA00007069"/>
    </source>
</evidence>
<evidence type="ECO:0000256" key="4">
    <source>
        <dbReference type="ARBA" id="ARBA00022475"/>
    </source>
</evidence>
<keyword evidence="4" id="KW-1003">Cell membrane</keyword>
<evidence type="ECO:0000256" key="3">
    <source>
        <dbReference type="ARBA" id="ARBA00022448"/>
    </source>
</evidence>
<dbReference type="PANTHER" id="PTHR42929:SF1">
    <property type="entry name" value="INNER MEMBRANE ABC TRANSPORTER PERMEASE PROTEIN YDCU-RELATED"/>
    <property type="match status" value="1"/>
</dbReference>
<keyword evidence="5 8" id="KW-0812">Transmembrane</keyword>
<accession>A0A5M8FUI4</accession>
<dbReference type="PANTHER" id="PTHR42929">
    <property type="entry name" value="INNER MEMBRANE ABC TRANSPORTER PERMEASE PROTEIN YDCU-RELATED-RELATED"/>
    <property type="match status" value="1"/>
</dbReference>
<dbReference type="CDD" id="cd06261">
    <property type="entry name" value="TM_PBP2"/>
    <property type="match status" value="1"/>
</dbReference>
<dbReference type="SUPFAM" id="SSF161098">
    <property type="entry name" value="MetI-like"/>
    <property type="match status" value="1"/>
</dbReference>
<dbReference type="AlphaFoldDB" id="A0A5M8FUI4"/>
<comment type="caution">
    <text evidence="10">The sequence shown here is derived from an EMBL/GenBank/DDBJ whole genome shotgun (WGS) entry which is preliminary data.</text>
</comment>
<evidence type="ECO:0000256" key="8">
    <source>
        <dbReference type="RuleBase" id="RU363032"/>
    </source>
</evidence>
<feature type="transmembrane region" description="Helical" evidence="8">
    <location>
        <begin position="151"/>
        <end position="169"/>
    </location>
</feature>
<dbReference type="InterPro" id="IPR035906">
    <property type="entry name" value="MetI-like_sf"/>
</dbReference>
<feature type="transmembrane region" description="Helical" evidence="8">
    <location>
        <begin position="259"/>
        <end position="279"/>
    </location>
</feature>
<dbReference type="OrthoDB" id="9807047at2"/>
<organism evidence="10 11">
    <name type="scientific">Thiohalocapsa marina</name>
    <dbReference type="NCBI Taxonomy" id="424902"/>
    <lineage>
        <taxon>Bacteria</taxon>
        <taxon>Pseudomonadati</taxon>
        <taxon>Pseudomonadota</taxon>
        <taxon>Gammaproteobacteria</taxon>
        <taxon>Chromatiales</taxon>
        <taxon>Chromatiaceae</taxon>
        <taxon>Thiohalocapsa</taxon>
    </lineage>
</organism>
<evidence type="ECO:0000256" key="5">
    <source>
        <dbReference type="ARBA" id="ARBA00022692"/>
    </source>
</evidence>
<dbReference type="Proteomes" id="UP000322981">
    <property type="component" value="Unassembled WGS sequence"/>
</dbReference>
<evidence type="ECO:0000259" key="9">
    <source>
        <dbReference type="PROSITE" id="PS50928"/>
    </source>
</evidence>
<evidence type="ECO:0000256" key="1">
    <source>
        <dbReference type="ARBA" id="ARBA00004651"/>
    </source>
</evidence>
<proteinExistence type="inferred from homology"/>
<feature type="transmembrane region" description="Helical" evidence="8">
    <location>
        <begin position="106"/>
        <end position="131"/>
    </location>
</feature>
<sequence>MPEHRQALLGGRAEISILTLPPFVWLLVFFLVPVLILAALSFSPAGMTVEVFRTPSLEHYRQSLDPFYLGILLRSIGYAASATLITLLIAFPAAYFIASSPPRRQVWLLFLVFLPLWTNLLVRLYSFKIILGDNGLVNQLLQALSIVGEPLSLIYTPLAVVVGFVYWNLPYMIPPIYAALERMNPSLLEASMDLGASRAQTFRHVIVPASLPGVTTGVILCFVPTLGSFIVPDILGGPESMMVGNVIAAQFGQGLNWPFGSALATLLTLLVTVGVTLYIRYGEPGSTAAREARA</sequence>
<comment type="subcellular location">
    <subcellularLocation>
        <location evidence="1 8">Cell membrane</location>
        <topology evidence="1 8">Multi-pass membrane protein</topology>
    </subcellularLocation>
</comment>
<feature type="transmembrane region" description="Helical" evidence="8">
    <location>
        <begin position="205"/>
        <end position="231"/>
    </location>
</feature>
<dbReference type="Pfam" id="PF00528">
    <property type="entry name" value="BPD_transp_1"/>
    <property type="match status" value="1"/>
</dbReference>
<keyword evidence="6 8" id="KW-1133">Transmembrane helix</keyword>
<comment type="similarity">
    <text evidence="2">Belongs to the binding-protein-dependent transport system permease family. CysTW subfamily.</text>
</comment>
<dbReference type="InterPro" id="IPR000515">
    <property type="entry name" value="MetI-like"/>
</dbReference>
<dbReference type="PROSITE" id="PS50928">
    <property type="entry name" value="ABC_TM1"/>
    <property type="match status" value="1"/>
</dbReference>